<evidence type="ECO:0000313" key="2">
    <source>
        <dbReference type="EMBL" id="QDU71392.1"/>
    </source>
</evidence>
<protein>
    <submittedName>
        <fullName evidence="2">Uncharacterized protein</fullName>
    </submittedName>
</protein>
<keyword evidence="1" id="KW-0472">Membrane</keyword>
<gene>
    <name evidence="2" type="ORF">Pan265_12410</name>
</gene>
<evidence type="ECO:0000256" key="1">
    <source>
        <dbReference type="SAM" id="Phobius"/>
    </source>
</evidence>
<accession>A0A518BWN9</accession>
<feature type="transmembrane region" description="Helical" evidence="1">
    <location>
        <begin position="6"/>
        <end position="29"/>
    </location>
</feature>
<reference evidence="2 3" key="1">
    <citation type="submission" date="2019-02" db="EMBL/GenBank/DDBJ databases">
        <title>Deep-cultivation of Planctomycetes and their phenomic and genomic characterization uncovers novel biology.</title>
        <authorList>
            <person name="Wiegand S."/>
            <person name="Jogler M."/>
            <person name="Boedeker C."/>
            <person name="Pinto D."/>
            <person name="Vollmers J."/>
            <person name="Rivas-Marin E."/>
            <person name="Kohn T."/>
            <person name="Peeters S.H."/>
            <person name="Heuer A."/>
            <person name="Rast P."/>
            <person name="Oberbeckmann S."/>
            <person name="Bunk B."/>
            <person name="Jeske O."/>
            <person name="Meyerdierks A."/>
            <person name="Storesund J.E."/>
            <person name="Kallscheuer N."/>
            <person name="Luecker S."/>
            <person name="Lage O.M."/>
            <person name="Pohl T."/>
            <person name="Merkel B.J."/>
            <person name="Hornburger P."/>
            <person name="Mueller R.-W."/>
            <person name="Bruemmer F."/>
            <person name="Labrenz M."/>
            <person name="Spormann A.M."/>
            <person name="Op den Camp H."/>
            <person name="Overmann J."/>
            <person name="Amann R."/>
            <person name="Jetten M.S.M."/>
            <person name="Mascher T."/>
            <person name="Medema M.H."/>
            <person name="Devos D.P."/>
            <person name="Kaster A.-K."/>
            <person name="Ovreas L."/>
            <person name="Rohde M."/>
            <person name="Galperin M.Y."/>
            <person name="Jogler C."/>
        </authorList>
    </citation>
    <scope>NUCLEOTIDE SEQUENCE [LARGE SCALE GENOMIC DNA]</scope>
    <source>
        <strain evidence="2 3">Pan265</strain>
    </source>
</reference>
<dbReference type="RefSeq" id="WP_145445542.1">
    <property type="nucleotide sequence ID" value="NZ_CP036280.1"/>
</dbReference>
<dbReference type="EMBL" id="CP036280">
    <property type="protein sequence ID" value="QDU71392.1"/>
    <property type="molecule type" value="Genomic_DNA"/>
</dbReference>
<feature type="transmembrane region" description="Helical" evidence="1">
    <location>
        <begin position="41"/>
        <end position="60"/>
    </location>
</feature>
<proteinExistence type="predicted"/>
<organism evidence="2 3">
    <name type="scientific">Mucisphaera calidilacus</name>
    <dbReference type="NCBI Taxonomy" id="2527982"/>
    <lineage>
        <taxon>Bacteria</taxon>
        <taxon>Pseudomonadati</taxon>
        <taxon>Planctomycetota</taxon>
        <taxon>Phycisphaerae</taxon>
        <taxon>Phycisphaerales</taxon>
        <taxon>Phycisphaeraceae</taxon>
        <taxon>Mucisphaera</taxon>
    </lineage>
</organism>
<dbReference type="Proteomes" id="UP000320386">
    <property type="component" value="Chromosome"/>
</dbReference>
<dbReference type="KEGG" id="mcad:Pan265_12410"/>
<sequence length="178" mass="19573">MDLSAAHVHVMLVHVPLLGLFFGAVPLLVGLIAKQRLMIETGLWMVALSGWSIAAVMSSGETAKELADQGMGIAAYLDEASWKILEEHYHAAERWAKPVYVTALLATVAIGMRWFWTRWQRRVAWWALAMALLSLPGMALVANNGGQIRHPEFREAEAGGGVVEVETMEPAGEERLPE</sequence>
<feature type="transmembrane region" description="Helical" evidence="1">
    <location>
        <begin position="123"/>
        <end position="142"/>
    </location>
</feature>
<feature type="transmembrane region" description="Helical" evidence="1">
    <location>
        <begin position="99"/>
        <end position="116"/>
    </location>
</feature>
<keyword evidence="3" id="KW-1185">Reference proteome</keyword>
<keyword evidence="1" id="KW-0812">Transmembrane</keyword>
<dbReference type="AlphaFoldDB" id="A0A518BWN9"/>
<name>A0A518BWN9_9BACT</name>
<keyword evidence="1" id="KW-1133">Transmembrane helix</keyword>
<evidence type="ECO:0000313" key="3">
    <source>
        <dbReference type="Proteomes" id="UP000320386"/>
    </source>
</evidence>